<dbReference type="Pfam" id="PF12625">
    <property type="entry name" value="Arabinose_bd"/>
    <property type="match status" value="1"/>
</dbReference>
<dbReference type="EMBL" id="JBAKIA010000002">
    <property type="protein sequence ID" value="MEJ8473683.1"/>
    <property type="molecule type" value="Genomic_DNA"/>
</dbReference>
<keyword evidence="2" id="KW-0238">DNA-binding</keyword>
<evidence type="ECO:0000256" key="2">
    <source>
        <dbReference type="ARBA" id="ARBA00023125"/>
    </source>
</evidence>
<dbReference type="Gene3D" id="1.10.10.60">
    <property type="entry name" value="Homeodomain-like"/>
    <property type="match status" value="1"/>
</dbReference>
<dbReference type="InterPro" id="IPR020449">
    <property type="entry name" value="Tscrpt_reg_AraC-type_HTH"/>
</dbReference>
<evidence type="ECO:0000313" key="5">
    <source>
        <dbReference type="EMBL" id="MEJ8473683.1"/>
    </source>
</evidence>
<evidence type="ECO:0000259" key="4">
    <source>
        <dbReference type="PROSITE" id="PS01124"/>
    </source>
</evidence>
<dbReference type="InterPro" id="IPR009057">
    <property type="entry name" value="Homeodomain-like_sf"/>
</dbReference>
<evidence type="ECO:0000313" key="6">
    <source>
        <dbReference type="Proteomes" id="UP001385499"/>
    </source>
</evidence>
<name>A0ABU8TIM3_9HYPH</name>
<feature type="domain" description="HTH araC/xylS-type" evidence="4">
    <location>
        <begin position="236"/>
        <end position="334"/>
    </location>
</feature>
<dbReference type="SUPFAM" id="SSF46689">
    <property type="entry name" value="Homeodomain-like"/>
    <property type="match status" value="1"/>
</dbReference>
<dbReference type="PRINTS" id="PR00032">
    <property type="entry name" value="HTHARAC"/>
</dbReference>
<dbReference type="PANTHER" id="PTHR47894">
    <property type="entry name" value="HTH-TYPE TRANSCRIPTIONAL REGULATOR GADX"/>
    <property type="match status" value="1"/>
</dbReference>
<dbReference type="PANTHER" id="PTHR47894:SF1">
    <property type="entry name" value="HTH-TYPE TRANSCRIPTIONAL REGULATOR VQSM"/>
    <property type="match status" value="1"/>
</dbReference>
<dbReference type="SMART" id="SM00342">
    <property type="entry name" value="HTH_ARAC"/>
    <property type="match status" value="1"/>
</dbReference>
<evidence type="ECO:0000256" key="3">
    <source>
        <dbReference type="ARBA" id="ARBA00023163"/>
    </source>
</evidence>
<organism evidence="5 6">
    <name type="scientific">Roseibium algae</name>
    <dbReference type="NCBI Taxonomy" id="3123038"/>
    <lineage>
        <taxon>Bacteria</taxon>
        <taxon>Pseudomonadati</taxon>
        <taxon>Pseudomonadota</taxon>
        <taxon>Alphaproteobacteria</taxon>
        <taxon>Hyphomicrobiales</taxon>
        <taxon>Stappiaceae</taxon>
        <taxon>Roseibium</taxon>
    </lineage>
</organism>
<reference evidence="5 6" key="1">
    <citation type="submission" date="2024-02" db="EMBL/GenBank/DDBJ databases">
        <title>Roseibium algae sp. nov., isolated from marine alga (Grateloupia sp.), showing potential in myo-inositol conversion.</title>
        <authorList>
            <person name="Wang Y."/>
        </authorList>
    </citation>
    <scope>NUCLEOTIDE SEQUENCE [LARGE SCALE GENOMIC DNA]</scope>
    <source>
        <strain evidence="5 6">H3510</strain>
    </source>
</reference>
<gene>
    <name evidence="5" type="ORF">V6575_06250</name>
</gene>
<proteinExistence type="predicted"/>
<comment type="caution">
    <text evidence="5">The sequence shown here is derived from an EMBL/GenBank/DDBJ whole genome shotgun (WGS) entry which is preliminary data.</text>
</comment>
<dbReference type="Pfam" id="PF12833">
    <property type="entry name" value="HTH_18"/>
    <property type="match status" value="1"/>
</dbReference>
<dbReference type="Proteomes" id="UP001385499">
    <property type="component" value="Unassembled WGS sequence"/>
</dbReference>
<protein>
    <submittedName>
        <fullName evidence="5">AraC family transcriptional regulator ligand-binding domain-containing protein</fullName>
    </submittedName>
</protein>
<dbReference type="RefSeq" id="WP_340273310.1">
    <property type="nucleotide sequence ID" value="NZ_JBAKIA010000002.1"/>
</dbReference>
<keyword evidence="1" id="KW-0805">Transcription regulation</keyword>
<keyword evidence="6" id="KW-1185">Reference proteome</keyword>
<sequence>MSDNTYKIIGAAYSAARQHMTESGFDWNEIADHIGFDPDITNDQEKLQPFDKVLELYEYFAELTGSDSIGLCTGVNPVIGSGFVADYLGLIAPSVGEAMENWQRYQNLISNSFSCTLEYEGSCRYICWEFPKHLGSQVQYAGRLMGFVVARLRYMLDNTKVVLSVELAHEEPKDIDTYQAVLGPNLKFNAARHRVGVPVCYLNTVPPKSDGNLYKLMKAIAEARIEQQKADLGPMARIYDTVSASLKDGRPDLQSISDTLGMSTRSLQRTLEAEGLTFRELLDQVRKALAVRYLADKSKKINEVAYLLGYSDLSAFSRAAKGWFGVSPREYRRQK</sequence>
<dbReference type="PROSITE" id="PS01124">
    <property type="entry name" value="HTH_ARAC_FAMILY_2"/>
    <property type="match status" value="1"/>
</dbReference>
<evidence type="ECO:0000256" key="1">
    <source>
        <dbReference type="ARBA" id="ARBA00023015"/>
    </source>
</evidence>
<accession>A0ABU8TIM3</accession>
<dbReference type="InterPro" id="IPR018060">
    <property type="entry name" value="HTH_AraC"/>
</dbReference>
<dbReference type="InterPro" id="IPR032687">
    <property type="entry name" value="AraC-type_N"/>
</dbReference>
<keyword evidence="3" id="KW-0804">Transcription</keyword>